<dbReference type="PANTHER" id="PTHR22911:SF103">
    <property type="entry name" value="BLR2811 PROTEIN"/>
    <property type="match status" value="1"/>
</dbReference>
<dbReference type="SUPFAM" id="SSF103481">
    <property type="entry name" value="Multidrug resistance efflux transporter EmrE"/>
    <property type="match status" value="2"/>
</dbReference>
<feature type="transmembrane region" description="Helical" evidence="1">
    <location>
        <begin position="259"/>
        <end position="278"/>
    </location>
</feature>
<dbReference type="AlphaFoldDB" id="A0A1B0ZRE8"/>
<feature type="transmembrane region" description="Helical" evidence="1">
    <location>
        <begin position="7"/>
        <end position="32"/>
    </location>
</feature>
<protein>
    <submittedName>
        <fullName evidence="3">Membrane protein</fullName>
    </submittedName>
</protein>
<keyword evidence="1" id="KW-0812">Transmembrane</keyword>
<dbReference type="PANTHER" id="PTHR22911">
    <property type="entry name" value="ACYL-MALONYL CONDENSING ENZYME-RELATED"/>
    <property type="match status" value="1"/>
</dbReference>
<organism evidence="3 4">
    <name type="scientific">Phaeobacter gallaeciensis</name>
    <dbReference type="NCBI Taxonomy" id="60890"/>
    <lineage>
        <taxon>Bacteria</taxon>
        <taxon>Pseudomonadati</taxon>
        <taxon>Pseudomonadota</taxon>
        <taxon>Alphaproteobacteria</taxon>
        <taxon>Rhodobacterales</taxon>
        <taxon>Roseobacteraceae</taxon>
        <taxon>Phaeobacter</taxon>
    </lineage>
</organism>
<evidence type="ECO:0000259" key="2">
    <source>
        <dbReference type="Pfam" id="PF00892"/>
    </source>
</evidence>
<evidence type="ECO:0000313" key="3">
    <source>
        <dbReference type="EMBL" id="ANP36701.1"/>
    </source>
</evidence>
<gene>
    <name evidence="3" type="ORF">JL2886_01793</name>
</gene>
<accession>A0A1B0ZRE8</accession>
<feature type="transmembrane region" description="Helical" evidence="1">
    <location>
        <begin position="38"/>
        <end position="64"/>
    </location>
</feature>
<keyword evidence="4" id="KW-1185">Reference proteome</keyword>
<sequence>MSQEIKVSVLGLLAAAGSAISFSVIDVIFKFLSGDYPLYQVVMVRSVVALLVLAAVIIPLEGGFNILRTRQPKLHLMRCCAVLFANICFFTGLAIMPIAEAVAIAFATPLIVTALSVVVLKERVGPWRWGAVAVGFLGILIIMRPGPGSFQAAAILPFLGACGYATLHVLTRRAGGADKAATLSFYPTFGFLVVSALVGLFTGDGRFATGDNAAVDYILRAWVWPAPQDWWLFIGVGLAGSVGGYLVSQAYRLNEAGLAAPFEYIAMPMAVLWGVLVFDEWPDLPVWAGSALIIGAGLVSVWRETRRSRPVARPRPRSAG</sequence>
<dbReference type="Gene3D" id="1.10.3730.20">
    <property type="match status" value="1"/>
</dbReference>
<feature type="transmembrane region" description="Helical" evidence="1">
    <location>
        <begin position="150"/>
        <end position="171"/>
    </location>
</feature>
<dbReference type="Pfam" id="PF00892">
    <property type="entry name" value="EamA"/>
    <property type="match status" value="1"/>
</dbReference>
<dbReference type="InterPro" id="IPR037185">
    <property type="entry name" value="EmrE-like"/>
</dbReference>
<dbReference type="Proteomes" id="UP000092565">
    <property type="component" value="Chromosome"/>
</dbReference>
<feature type="transmembrane region" description="Helical" evidence="1">
    <location>
        <begin position="230"/>
        <end position="247"/>
    </location>
</feature>
<dbReference type="InterPro" id="IPR000620">
    <property type="entry name" value="EamA_dom"/>
</dbReference>
<feature type="transmembrane region" description="Helical" evidence="1">
    <location>
        <begin position="183"/>
        <end position="202"/>
    </location>
</feature>
<feature type="domain" description="EamA" evidence="2">
    <location>
        <begin position="10"/>
        <end position="143"/>
    </location>
</feature>
<keyword evidence="1" id="KW-1133">Transmembrane helix</keyword>
<feature type="transmembrane region" description="Helical" evidence="1">
    <location>
        <begin position="76"/>
        <end position="95"/>
    </location>
</feature>
<dbReference type="EMBL" id="CP015124">
    <property type="protein sequence ID" value="ANP36701.1"/>
    <property type="molecule type" value="Genomic_DNA"/>
</dbReference>
<evidence type="ECO:0000313" key="4">
    <source>
        <dbReference type="Proteomes" id="UP000092565"/>
    </source>
</evidence>
<feature type="transmembrane region" description="Helical" evidence="1">
    <location>
        <begin position="101"/>
        <end position="120"/>
    </location>
</feature>
<keyword evidence="1" id="KW-0472">Membrane</keyword>
<evidence type="ECO:0000256" key="1">
    <source>
        <dbReference type="SAM" id="Phobius"/>
    </source>
</evidence>
<dbReference type="OrthoDB" id="9812899at2"/>
<name>A0A1B0ZRE8_9RHOB</name>
<feature type="transmembrane region" description="Helical" evidence="1">
    <location>
        <begin position="127"/>
        <end position="144"/>
    </location>
</feature>
<reference evidence="3 4" key="1">
    <citation type="submission" date="2016-04" db="EMBL/GenBank/DDBJ databases">
        <authorList>
            <person name="Evans L.H."/>
            <person name="Alamgir A."/>
            <person name="Owens N."/>
            <person name="Weber N.D."/>
            <person name="Virtaneva K."/>
            <person name="Barbian K."/>
            <person name="Babar A."/>
            <person name="Rosenke K."/>
        </authorList>
    </citation>
    <scope>NUCLEOTIDE SEQUENCE [LARGE SCALE GENOMIC DNA]</scope>
    <source>
        <strain evidence="3 4">JL2886</strain>
    </source>
</reference>
<dbReference type="RefSeq" id="WP_065271636.1">
    <property type="nucleotide sequence ID" value="NZ_CP015124.1"/>
</dbReference>
<feature type="transmembrane region" description="Helical" evidence="1">
    <location>
        <begin position="284"/>
        <end position="302"/>
    </location>
</feature>
<dbReference type="GO" id="GO:0016020">
    <property type="term" value="C:membrane"/>
    <property type="evidence" value="ECO:0007669"/>
    <property type="project" value="InterPro"/>
</dbReference>
<proteinExistence type="predicted"/>
<dbReference type="PATRIC" id="fig|60890.4.peg.1750"/>